<sequence length="1015" mass="115825">MNRYEVDTKFKPAFMGHIPPDDIRKKYARLEQAVRSRDEVLVKHLVEDNTPVNHLFPFGSLTPLHLAVQSRSLEIAKILLDKGADVNAKSLNGDTPLTLAAKTGNLALIDLLLSYDVGHEKDDFNLSHFHIACMRNRVDIVRKLVSINQWMYLNEFVDENSIVCQDYSPLHCAVYFGCVETVEYLLKCKANMMAKNSHGLTPLHLADLQRNEKIIDLLLSAQKYEIKNPFSKLGLSHFHIACTRDDTSIVKHFLESGVDVDLQTEAFTKGPWISWRPLNFAIYYNCPRVIELLLRAGAHMKHPIHTLLAYESIRGNEEIYDLLHTAVVKSQKVRDKGYEVLNSFVKTCSYDESSYGLCYRALSDLMNYGPLDINVPLRTGGSVLHLVVDCNNDLAVVNFINRGADLMMQDHRGQTPLHVAYYKRHSEIFDTIVKRMISHSLHNRVQNLTDNKGLSLFHILCTTNDLNLLKKYLALGVNVNAQVGDESELWAGYTPLHFACSHLKADVVELLLQNDADISITNKIGLNPFDLIVEKMVLRVTLKHGSHFRIYQSILQFLQHTTTKNLNTRGISLLHSLCFNSRSDKENLDRLRQYLITNQHEINGTIKLDKKHFYNKCTPLHLAMVFGNWQKAQLLLEYGADPLMVNSEGRTPLECAFREGCDKHKLAEYAPTLLTFEMVNQTTKPSHFHIACALGYFDMVKRVLEVQTEMGKRILLGSRDNRGRSPLHSLLDQQINANNLVKKQIILLLLKNGADVNARDYELRTPLYFANHPGDADIIQLLIDHGADINSRDVYGNVILSQFMTNKSAKEIAVLLNNGVDINVMNIDGQTPLREMVCNLSRQISLNPENWGSDCVIFLLKHTKKLELAGWNVNKENKKAYADLLRYVDEWFKDARFIDECENELQLMEMDRYSPLYGILSKNVNQMALYCENIDLQNIVKSDGFLQRFPIYGHLVRLQLKNGVIRRSLLMKASKAMISLIEKHLPESCMEAILYKLSNSDLKNIILSVRDLEID</sequence>
<dbReference type="EMBL" id="CM056744">
    <property type="protein sequence ID" value="KAJ8668409.1"/>
    <property type="molecule type" value="Genomic_DNA"/>
</dbReference>
<comment type="caution">
    <text evidence="1">The sequence shown here is derived from an EMBL/GenBank/DDBJ whole genome shotgun (WGS) entry which is preliminary data.</text>
</comment>
<protein>
    <submittedName>
        <fullName evidence="1">Uncharacterized protein</fullName>
    </submittedName>
</protein>
<gene>
    <name evidence="1" type="ORF">QAD02_010072</name>
</gene>
<keyword evidence="2" id="KW-1185">Reference proteome</keyword>
<proteinExistence type="predicted"/>
<organism evidence="1 2">
    <name type="scientific">Eretmocerus hayati</name>
    <dbReference type="NCBI Taxonomy" id="131215"/>
    <lineage>
        <taxon>Eukaryota</taxon>
        <taxon>Metazoa</taxon>
        <taxon>Ecdysozoa</taxon>
        <taxon>Arthropoda</taxon>
        <taxon>Hexapoda</taxon>
        <taxon>Insecta</taxon>
        <taxon>Pterygota</taxon>
        <taxon>Neoptera</taxon>
        <taxon>Endopterygota</taxon>
        <taxon>Hymenoptera</taxon>
        <taxon>Apocrita</taxon>
        <taxon>Proctotrupomorpha</taxon>
        <taxon>Chalcidoidea</taxon>
        <taxon>Aphelinidae</taxon>
        <taxon>Aphelininae</taxon>
        <taxon>Eretmocerus</taxon>
    </lineage>
</organism>
<name>A0ACC2NB13_9HYME</name>
<reference evidence="1" key="1">
    <citation type="submission" date="2023-04" db="EMBL/GenBank/DDBJ databases">
        <title>A chromosome-level genome assembly of the parasitoid wasp Eretmocerus hayati.</title>
        <authorList>
            <person name="Zhong Y."/>
            <person name="Liu S."/>
            <person name="Liu Y."/>
        </authorList>
    </citation>
    <scope>NUCLEOTIDE SEQUENCE</scope>
    <source>
        <strain evidence="1">ZJU_SS_LIU_2023</strain>
    </source>
</reference>
<evidence type="ECO:0000313" key="1">
    <source>
        <dbReference type="EMBL" id="KAJ8668409.1"/>
    </source>
</evidence>
<dbReference type="Proteomes" id="UP001239111">
    <property type="component" value="Chromosome 4"/>
</dbReference>
<evidence type="ECO:0000313" key="2">
    <source>
        <dbReference type="Proteomes" id="UP001239111"/>
    </source>
</evidence>
<accession>A0ACC2NB13</accession>